<dbReference type="OrthoDB" id="9800417at2"/>
<keyword evidence="1" id="KW-0732">Signal</keyword>
<dbReference type="EMBL" id="PIPV01000002">
    <property type="protein sequence ID" value="RUO57466.1"/>
    <property type="molecule type" value="Genomic_DNA"/>
</dbReference>
<dbReference type="Proteomes" id="UP000287330">
    <property type="component" value="Unassembled WGS sequence"/>
</dbReference>
<dbReference type="GO" id="GO:0003824">
    <property type="term" value="F:catalytic activity"/>
    <property type="evidence" value="ECO:0007669"/>
    <property type="project" value="InterPro"/>
</dbReference>
<feature type="chain" id="PRO_5019472841" evidence="1">
    <location>
        <begin position="20"/>
        <end position="577"/>
    </location>
</feature>
<protein>
    <submittedName>
        <fullName evidence="3">Nuclease</fullName>
    </submittedName>
</protein>
<comment type="caution">
    <text evidence="3">The sequence shown here is derived from an EMBL/GenBank/DDBJ whole genome shotgun (WGS) entry which is preliminary data.</text>
</comment>
<dbReference type="PANTHER" id="PTHR42834">
    <property type="entry name" value="ENDONUCLEASE/EXONUCLEASE/PHOSPHATASE FAMILY PROTEIN (AFU_ORTHOLOGUE AFUA_3G09210)"/>
    <property type="match status" value="1"/>
</dbReference>
<dbReference type="RefSeq" id="WP_110573474.1">
    <property type="nucleotide sequence ID" value="NZ_PIPV01000002.1"/>
</dbReference>
<accession>A0A432Y9D1</accession>
<evidence type="ECO:0000313" key="3">
    <source>
        <dbReference type="EMBL" id="RUO57466.1"/>
    </source>
</evidence>
<reference evidence="4" key="1">
    <citation type="journal article" date="2018" name="Front. Microbiol.">
        <title>Genome-Based Analysis Reveals the Taxonomy and Diversity of the Family Idiomarinaceae.</title>
        <authorList>
            <person name="Liu Y."/>
            <person name="Lai Q."/>
            <person name="Shao Z."/>
        </authorList>
    </citation>
    <scope>NUCLEOTIDE SEQUENCE [LARGE SCALE GENOMIC DNA]</scope>
    <source>
        <strain evidence="4">F23</strain>
    </source>
</reference>
<dbReference type="InterPro" id="IPR005135">
    <property type="entry name" value="Endo/exonuclease/phosphatase"/>
</dbReference>
<dbReference type="CDD" id="cd10283">
    <property type="entry name" value="MnuA_DNase1-like"/>
    <property type="match status" value="1"/>
</dbReference>
<keyword evidence="4" id="KW-1185">Reference proteome</keyword>
<dbReference type="NCBIfam" id="NF033681">
    <property type="entry name" value="ExeM_NucH_DNase"/>
    <property type="match status" value="1"/>
</dbReference>
<name>A0A432Y9D1_9GAMM</name>
<feature type="domain" description="Endonuclease/exonuclease/phosphatase" evidence="2">
    <location>
        <begin position="287"/>
        <end position="531"/>
    </location>
</feature>
<gene>
    <name evidence="3" type="ORF">CWE25_03105</name>
</gene>
<evidence type="ECO:0000259" key="2">
    <source>
        <dbReference type="Pfam" id="PF03372"/>
    </source>
</evidence>
<dbReference type="AlphaFoldDB" id="A0A432Y9D1"/>
<feature type="signal peptide" evidence="1">
    <location>
        <begin position="1"/>
        <end position="19"/>
    </location>
</feature>
<proteinExistence type="predicted"/>
<dbReference type="Pfam" id="PF03372">
    <property type="entry name" value="Exo_endo_phos"/>
    <property type="match status" value="1"/>
</dbReference>
<evidence type="ECO:0000313" key="4">
    <source>
        <dbReference type="Proteomes" id="UP000287330"/>
    </source>
</evidence>
<dbReference type="SUPFAM" id="SSF56219">
    <property type="entry name" value="DNase I-like"/>
    <property type="match status" value="1"/>
</dbReference>
<dbReference type="PANTHER" id="PTHR42834:SF1">
    <property type="entry name" value="ENDONUCLEASE_EXONUCLEASE_PHOSPHATASE FAMILY PROTEIN (AFU_ORTHOLOGUE AFUA_3G09210)"/>
    <property type="match status" value="1"/>
</dbReference>
<sequence>MNKLVIAAVILLSAGNVSAQQCGEDTKPLTAISAIQGTSWQSPLVGQEVTTSGTVTANWSNDNELNGFVIQSNEPDDDSRSSEALFVTTKIAQQFAVGDLVVVTGEVSEVNEQTRLTDVTALVSCPQARPVPAPVTVSLPFSNHEQREQYEHMLVTLTAAKSQQLTISGHYQLARHGYFDVSSGRLLTPSQVAEPGKAAREHMQRNQLNRVQVDDNSDIEPTTLPFSQLNSTAQNSLRSGTTLAPIVGILTEFRGRARIQPTEALSAEQINEPTSPTGKADNLRISSFNVLNLFNGDGEQNGFPTERGADTFAAYQRQQTKIVSALVEIDADVFGLMEVENDGYGADSAIVQLVNELNSAQDNQYVIAEPRAQRLGDDQIAVGLIYNRDRVKPVGHALTFTQGPFRSGSRPPLAQVFEDKRTGEQFTAVVNHFKSKGGCPEQGPNANQRDGQYCWNQQRVDSAKALTEWVAKNDFPTPVLLGDFNAYFKEDPLRYIESQGYTNVSGAEDYSYVFDSQAGALDHILVDNALNDRIKNVQHIHYNSDEPTVFSYQDTDHFEPGPYRSSDHDPVIIDVAF</sequence>
<dbReference type="InterPro" id="IPR036691">
    <property type="entry name" value="Endo/exonu/phosph_ase_sf"/>
</dbReference>
<organism evidence="3 4">
    <name type="scientific">Idiomarina fontislapidosi</name>
    <dbReference type="NCBI Taxonomy" id="263723"/>
    <lineage>
        <taxon>Bacteria</taxon>
        <taxon>Pseudomonadati</taxon>
        <taxon>Pseudomonadota</taxon>
        <taxon>Gammaproteobacteria</taxon>
        <taxon>Alteromonadales</taxon>
        <taxon>Idiomarinaceae</taxon>
        <taxon>Idiomarina</taxon>
    </lineage>
</organism>
<dbReference type="Gene3D" id="3.60.10.10">
    <property type="entry name" value="Endonuclease/exonuclease/phosphatase"/>
    <property type="match status" value="1"/>
</dbReference>
<dbReference type="CDD" id="cd04486">
    <property type="entry name" value="YhcR_OBF_like"/>
    <property type="match status" value="1"/>
</dbReference>
<dbReference type="InterPro" id="IPR047971">
    <property type="entry name" value="ExeM-like"/>
</dbReference>
<evidence type="ECO:0000256" key="1">
    <source>
        <dbReference type="SAM" id="SignalP"/>
    </source>
</evidence>